<comment type="caution">
    <text evidence="7">The sequence shown here is derived from an EMBL/GenBank/DDBJ whole genome shotgun (WGS) entry which is preliminary data.</text>
</comment>
<keyword evidence="5" id="KW-0460">Magnesium</keyword>
<protein>
    <submittedName>
        <fullName evidence="7">Polyprenyl synthetase family protein</fullName>
    </submittedName>
</protein>
<dbReference type="CDD" id="cd00685">
    <property type="entry name" value="Trans_IPPS_HT"/>
    <property type="match status" value="1"/>
</dbReference>
<dbReference type="Gene3D" id="1.10.600.10">
    <property type="entry name" value="Farnesyl Diphosphate Synthase"/>
    <property type="match status" value="1"/>
</dbReference>
<keyword evidence="3 6" id="KW-0808">Transferase</keyword>
<evidence type="ECO:0000313" key="8">
    <source>
        <dbReference type="Proteomes" id="UP000823772"/>
    </source>
</evidence>
<dbReference type="EMBL" id="JADILY010000036">
    <property type="protein sequence ID" value="MBO8481259.1"/>
    <property type="molecule type" value="Genomic_DNA"/>
</dbReference>
<name>A0A9D9IYE5_9BACT</name>
<dbReference type="PANTHER" id="PTHR12001">
    <property type="entry name" value="GERANYLGERANYL PYROPHOSPHATE SYNTHASE"/>
    <property type="match status" value="1"/>
</dbReference>
<evidence type="ECO:0000256" key="5">
    <source>
        <dbReference type="ARBA" id="ARBA00022842"/>
    </source>
</evidence>
<dbReference type="Proteomes" id="UP000823772">
    <property type="component" value="Unassembled WGS sequence"/>
</dbReference>
<dbReference type="InterPro" id="IPR033749">
    <property type="entry name" value="Polyprenyl_synt_CS"/>
</dbReference>
<evidence type="ECO:0000256" key="3">
    <source>
        <dbReference type="ARBA" id="ARBA00022679"/>
    </source>
</evidence>
<keyword evidence="4" id="KW-0479">Metal-binding</keyword>
<proteinExistence type="inferred from homology"/>
<comment type="cofactor">
    <cofactor evidence="1">
        <name>Mg(2+)</name>
        <dbReference type="ChEBI" id="CHEBI:18420"/>
    </cofactor>
</comment>
<dbReference type="SFLD" id="SFLDS00005">
    <property type="entry name" value="Isoprenoid_Synthase_Type_I"/>
    <property type="match status" value="1"/>
</dbReference>
<dbReference type="Pfam" id="PF00348">
    <property type="entry name" value="polyprenyl_synt"/>
    <property type="match status" value="1"/>
</dbReference>
<sequence>MDLDRVKIFLGDVWRCFESKFTEVLHSDVKLLNSVNKRIFDNGGKQLRPLLCLLSGKACGELTELTVDCAVTSELIHTATLLHDDVADNSSVRRGAPTVMSLFGPSVSVLIGDYWLSKAIALLVGNAGNEIILAFSTALESLARGEMLQLQKASECDTEMDDYLKIISCKTAALFRAAVTSGAYSVKAPGKYVKAMSDYAEYLGLAFQMRDDIFDYVPKMDVGKKLGVDILEQKITLPLIEALRHSSPEKNAKIRGMVRDIAEHKEYKDRIMDFVNASSGVARAEETLAGYSAKAVECLEVLPESEEKSMLRELALYVGERRV</sequence>
<dbReference type="GO" id="GO:0004659">
    <property type="term" value="F:prenyltransferase activity"/>
    <property type="evidence" value="ECO:0007669"/>
    <property type="project" value="InterPro"/>
</dbReference>
<dbReference type="PANTHER" id="PTHR12001:SF69">
    <property type="entry name" value="ALL TRANS-POLYPRENYL-DIPHOSPHATE SYNTHASE PDSS1"/>
    <property type="match status" value="1"/>
</dbReference>
<accession>A0A9D9IYE5</accession>
<evidence type="ECO:0000256" key="1">
    <source>
        <dbReference type="ARBA" id="ARBA00001946"/>
    </source>
</evidence>
<dbReference type="SUPFAM" id="SSF48576">
    <property type="entry name" value="Terpenoid synthases"/>
    <property type="match status" value="1"/>
</dbReference>
<organism evidence="7 8">
    <name type="scientific">Candidatus Merdivivens faecigallinarum</name>
    <dbReference type="NCBI Taxonomy" id="2840871"/>
    <lineage>
        <taxon>Bacteria</taxon>
        <taxon>Pseudomonadati</taxon>
        <taxon>Bacteroidota</taxon>
        <taxon>Bacteroidia</taxon>
        <taxon>Bacteroidales</taxon>
        <taxon>Muribaculaceae</taxon>
        <taxon>Muribaculaceae incertae sedis</taxon>
        <taxon>Candidatus Merdivivens</taxon>
    </lineage>
</organism>
<evidence type="ECO:0000313" key="7">
    <source>
        <dbReference type="EMBL" id="MBO8481259.1"/>
    </source>
</evidence>
<dbReference type="PROSITE" id="PS00444">
    <property type="entry name" value="POLYPRENYL_SYNTHASE_2"/>
    <property type="match status" value="1"/>
</dbReference>
<evidence type="ECO:0000256" key="2">
    <source>
        <dbReference type="ARBA" id="ARBA00006706"/>
    </source>
</evidence>
<evidence type="ECO:0000256" key="6">
    <source>
        <dbReference type="RuleBase" id="RU004466"/>
    </source>
</evidence>
<dbReference type="GO" id="GO:0008299">
    <property type="term" value="P:isoprenoid biosynthetic process"/>
    <property type="evidence" value="ECO:0007669"/>
    <property type="project" value="InterPro"/>
</dbReference>
<dbReference type="InterPro" id="IPR008949">
    <property type="entry name" value="Isoprenoid_synthase_dom_sf"/>
</dbReference>
<comment type="similarity">
    <text evidence="2 6">Belongs to the FPP/GGPP synthase family.</text>
</comment>
<dbReference type="GO" id="GO:0046872">
    <property type="term" value="F:metal ion binding"/>
    <property type="evidence" value="ECO:0007669"/>
    <property type="project" value="UniProtKB-KW"/>
</dbReference>
<dbReference type="AlphaFoldDB" id="A0A9D9IYE5"/>
<evidence type="ECO:0000256" key="4">
    <source>
        <dbReference type="ARBA" id="ARBA00022723"/>
    </source>
</evidence>
<gene>
    <name evidence="7" type="ORF">IAC87_01785</name>
</gene>
<reference evidence="7" key="1">
    <citation type="submission" date="2020-10" db="EMBL/GenBank/DDBJ databases">
        <authorList>
            <person name="Gilroy R."/>
        </authorList>
    </citation>
    <scope>NUCLEOTIDE SEQUENCE</scope>
    <source>
        <strain evidence="7">B3-2255</strain>
    </source>
</reference>
<reference evidence="7" key="2">
    <citation type="journal article" date="2021" name="PeerJ">
        <title>Extensive microbial diversity within the chicken gut microbiome revealed by metagenomics and culture.</title>
        <authorList>
            <person name="Gilroy R."/>
            <person name="Ravi A."/>
            <person name="Getino M."/>
            <person name="Pursley I."/>
            <person name="Horton D.L."/>
            <person name="Alikhan N.F."/>
            <person name="Baker D."/>
            <person name="Gharbi K."/>
            <person name="Hall N."/>
            <person name="Watson M."/>
            <person name="Adriaenssens E.M."/>
            <person name="Foster-Nyarko E."/>
            <person name="Jarju S."/>
            <person name="Secka A."/>
            <person name="Antonio M."/>
            <person name="Oren A."/>
            <person name="Chaudhuri R.R."/>
            <person name="La Ragione R."/>
            <person name="Hildebrand F."/>
            <person name="Pallen M.J."/>
        </authorList>
    </citation>
    <scope>NUCLEOTIDE SEQUENCE</scope>
    <source>
        <strain evidence="7">B3-2255</strain>
    </source>
</reference>
<dbReference type="PROSITE" id="PS00723">
    <property type="entry name" value="POLYPRENYL_SYNTHASE_1"/>
    <property type="match status" value="1"/>
</dbReference>
<dbReference type="InterPro" id="IPR000092">
    <property type="entry name" value="Polyprenyl_synt"/>
</dbReference>